<dbReference type="Gene3D" id="1.10.3720.10">
    <property type="entry name" value="MetI-like"/>
    <property type="match status" value="1"/>
</dbReference>
<dbReference type="GO" id="GO:0055085">
    <property type="term" value="P:transmembrane transport"/>
    <property type="evidence" value="ECO:0007669"/>
    <property type="project" value="InterPro"/>
</dbReference>
<keyword evidence="4 10" id="KW-0812">Transmembrane</keyword>
<keyword evidence="2 10" id="KW-0813">Transport</keyword>
<keyword evidence="5" id="KW-0571">Peptide transport</keyword>
<keyword evidence="7 10" id="KW-1133">Transmembrane helix</keyword>
<evidence type="ECO:0000256" key="4">
    <source>
        <dbReference type="ARBA" id="ARBA00022692"/>
    </source>
</evidence>
<evidence type="ECO:0000256" key="7">
    <source>
        <dbReference type="ARBA" id="ARBA00022989"/>
    </source>
</evidence>
<evidence type="ECO:0000256" key="5">
    <source>
        <dbReference type="ARBA" id="ARBA00022856"/>
    </source>
</evidence>
<dbReference type="InterPro" id="IPR054864">
    <property type="entry name" value="OppC_permease"/>
</dbReference>
<comment type="similarity">
    <text evidence="9">Belongs to the binding-protein-dependent transport system permease family. OppBC subfamily.</text>
</comment>
<keyword evidence="6" id="KW-0653">Protein transport</keyword>
<dbReference type="SUPFAM" id="SSF161098">
    <property type="entry name" value="MetI-like"/>
    <property type="match status" value="1"/>
</dbReference>
<dbReference type="PANTHER" id="PTHR43386">
    <property type="entry name" value="OLIGOPEPTIDE TRANSPORT SYSTEM PERMEASE PROTEIN APPC"/>
    <property type="match status" value="1"/>
</dbReference>
<evidence type="ECO:0000256" key="1">
    <source>
        <dbReference type="ARBA" id="ARBA00004651"/>
    </source>
</evidence>
<comment type="subcellular location">
    <subcellularLocation>
        <location evidence="1 10">Cell membrane</location>
        <topology evidence="1 10">Multi-pass membrane protein</topology>
    </subcellularLocation>
</comment>
<evidence type="ECO:0000256" key="3">
    <source>
        <dbReference type="ARBA" id="ARBA00022475"/>
    </source>
</evidence>
<evidence type="ECO:0000256" key="9">
    <source>
        <dbReference type="ARBA" id="ARBA00024202"/>
    </source>
</evidence>
<evidence type="ECO:0000256" key="2">
    <source>
        <dbReference type="ARBA" id="ARBA00022448"/>
    </source>
</evidence>
<feature type="transmembrane region" description="Helical" evidence="10">
    <location>
        <begin position="232"/>
        <end position="257"/>
    </location>
</feature>
<dbReference type="NCBIfam" id="NF043080">
    <property type="entry name" value="MMSYN1_0166"/>
    <property type="match status" value="1"/>
</dbReference>
<dbReference type="GO" id="GO:0015833">
    <property type="term" value="P:peptide transport"/>
    <property type="evidence" value="ECO:0007669"/>
    <property type="project" value="UniProtKB-KW"/>
</dbReference>
<name>A0A6I6CCY1_9MOLU</name>
<feature type="transmembrane region" description="Helical" evidence="10">
    <location>
        <begin position="54"/>
        <end position="73"/>
    </location>
</feature>
<evidence type="ECO:0000313" key="13">
    <source>
        <dbReference type="Proteomes" id="UP000424468"/>
    </source>
</evidence>
<proteinExistence type="inferred from homology"/>
<dbReference type="AlphaFoldDB" id="A0A6I6CCY1"/>
<reference evidence="12 13" key="1">
    <citation type="submission" date="2019-11" db="EMBL/GenBank/DDBJ databases">
        <title>Complete genome sequence of Spiroplasma tabanidicola TAUS-1 (DSM 22603).</title>
        <authorList>
            <person name="Huang C.-T."/>
            <person name="Lin Y.-C."/>
            <person name="Kuo C.-H."/>
        </authorList>
    </citation>
    <scope>NUCLEOTIDE SEQUENCE [LARGE SCALE GENOMIC DNA]</scope>
    <source>
        <strain evidence="12 13">TAUS-1</strain>
    </source>
</reference>
<dbReference type="GO" id="GO:0015031">
    <property type="term" value="P:protein transport"/>
    <property type="evidence" value="ECO:0007669"/>
    <property type="project" value="UniProtKB-KW"/>
</dbReference>
<dbReference type="PANTHER" id="PTHR43386:SF24">
    <property type="entry name" value="OLIGOPEPTIDE TRANSPORT SYSTEM PERMEASE PROTEIN AMID"/>
    <property type="match status" value="1"/>
</dbReference>
<evidence type="ECO:0000256" key="8">
    <source>
        <dbReference type="ARBA" id="ARBA00023136"/>
    </source>
</evidence>
<dbReference type="OrthoDB" id="9797472at2"/>
<feature type="transmembrane region" description="Helical" evidence="10">
    <location>
        <begin position="152"/>
        <end position="172"/>
    </location>
</feature>
<dbReference type="PROSITE" id="PS50928">
    <property type="entry name" value="ABC_TM1"/>
    <property type="match status" value="1"/>
</dbReference>
<dbReference type="InterPro" id="IPR050366">
    <property type="entry name" value="BP-dependent_transpt_permease"/>
</dbReference>
<feature type="domain" description="ABC transmembrane type-1" evidence="11">
    <location>
        <begin position="118"/>
        <end position="307"/>
    </location>
</feature>
<organism evidence="12 13">
    <name type="scientific">Spiroplasma tabanidicola</name>
    <dbReference type="NCBI Taxonomy" id="324079"/>
    <lineage>
        <taxon>Bacteria</taxon>
        <taxon>Bacillati</taxon>
        <taxon>Mycoplasmatota</taxon>
        <taxon>Mollicutes</taxon>
        <taxon>Entomoplasmatales</taxon>
        <taxon>Spiroplasmataceae</taxon>
        <taxon>Spiroplasma</taxon>
    </lineage>
</organism>
<keyword evidence="3" id="KW-1003">Cell membrane</keyword>
<accession>A0A6I6CCY1</accession>
<dbReference type="InterPro" id="IPR035906">
    <property type="entry name" value="MetI-like_sf"/>
</dbReference>
<dbReference type="Pfam" id="PF00528">
    <property type="entry name" value="BPD_transp_1"/>
    <property type="match status" value="1"/>
</dbReference>
<evidence type="ECO:0000313" key="12">
    <source>
        <dbReference type="EMBL" id="QGS52148.1"/>
    </source>
</evidence>
<evidence type="ECO:0000259" key="11">
    <source>
        <dbReference type="PROSITE" id="PS50928"/>
    </source>
</evidence>
<dbReference type="CDD" id="cd06261">
    <property type="entry name" value="TM_PBP2"/>
    <property type="match status" value="1"/>
</dbReference>
<dbReference type="Proteomes" id="UP000424468">
    <property type="component" value="Chromosome"/>
</dbReference>
<dbReference type="GO" id="GO:0005886">
    <property type="term" value="C:plasma membrane"/>
    <property type="evidence" value="ECO:0007669"/>
    <property type="project" value="UniProtKB-SubCell"/>
</dbReference>
<sequence>MEVILHNQKEIEISSIDASLFKFVEKREESIEKINSKPYSYWKSVSKLVLKSKVFIISSIILISFVLMAFIIGKNADISSVSSDPFHPESPSVKHWFGIGYNGEDLWNKMWLGSRKTIIFAFIISAIEISLGLVLGAIWGYYSKLDILFIEFIRFMTIIPSLILWLFIIFLFGGKADLFKIIVAISITSWIGLAETMRIQMILVRNSEYNVASQVLGTRGPRIIVKNILPKILPIIIQTISFSIPGAIGLDAALSYYSFGFIENYASDASLGTILNQALQSPYTLYPHLLYIPLSFIGVISLLFYFNGKIFADSLDPKLHR</sequence>
<evidence type="ECO:0000256" key="10">
    <source>
        <dbReference type="RuleBase" id="RU363032"/>
    </source>
</evidence>
<dbReference type="EMBL" id="CP046276">
    <property type="protein sequence ID" value="QGS52148.1"/>
    <property type="molecule type" value="Genomic_DNA"/>
</dbReference>
<dbReference type="KEGG" id="stab:STABA_v1c07920"/>
<protein>
    <submittedName>
        <fullName evidence="12">Oligopeptide ABC transporter permease</fullName>
    </submittedName>
</protein>
<gene>
    <name evidence="12" type="primary">oppC</name>
    <name evidence="12" type="ORF">STABA_v1c07920</name>
</gene>
<keyword evidence="8 10" id="KW-0472">Membrane</keyword>
<dbReference type="RefSeq" id="WP_156006813.1">
    <property type="nucleotide sequence ID" value="NZ_CP046276.1"/>
</dbReference>
<feature type="transmembrane region" description="Helical" evidence="10">
    <location>
        <begin position="285"/>
        <end position="306"/>
    </location>
</feature>
<dbReference type="InterPro" id="IPR000515">
    <property type="entry name" value="MetI-like"/>
</dbReference>
<keyword evidence="13" id="KW-1185">Reference proteome</keyword>
<evidence type="ECO:0000256" key="6">
    <source>
        <dbReference type="ARBA" id="ARBA00022927"/>
    </source>
</evidence>
<feature type="transmembrane region" description="Helical" evidence="10">
    <location>
        <begin position="118"/>
        <end position="140"/>
    </location>
</feature>